<dbReference type="InterPro" id="IPR021514">
    <property type="entry name" value="DUF3176"/>
</dbReference>
<dbReference type="PANTHER" id="PTHR35394:SF5">
    <property type="entry name" value="DUF3176 DOMAIN-CONTAINING PROTEIN"/>
    <property type="match status" value="1"/>
</dbReference>
<accession>A0A6G1I1U8</accession>
<gene>
    <name evidence="3" type="ORF">EJ06DRAFT_528284</name>
</gene>
<dbReference type="EMBL" id="ML996691">
    <property type="protein sequence ID" value="KAF2402164.1"/>
    <property type="molecule type" value="Genomic_DNA"/>
</dbReference>
<dbReference type="Proteomes" id="UP000799640">
    <property type="component" value="Unassembled WGS sequence"/>
</dbReference>
<feature type="compositionally biased region" description="Low complexity" evidence="1">
    <location>
        <begin position="123"/>
        <end position="134"/>
    </location>
</feature>
<feature type="transmembrane region" description="Helical" evidence="2">
    <location>
        <begin position="174"/>
        <end position="195"/>
    </location>
</feature>
<protein>
    <submittedName>
        <fullName evidence="3">Uncharacterized protein</fullName>
    </submittedName>
</protein>
<organism evidence="3 4">
    <name type="scientific">Trichodelitschia bisporula</name>
    <dbReference type="NCBI Taxonomy" id="703511"/>
    <lineage>
        <taxon>Eukaryota</taxon>
        <taxon>Fungi</taxon>
        <taxon>Dikarya</taxon>
        <taxon>Ascomycota</taxon>
        <taxon>Pezizomycotina</taxon>
        <taxon>Dothideomycetes</taxon>
        <taxon>Dothideomycetes incertae sedis</taxon>
        <taxon>Phaeotrichales</taxon>
        <taxon>Phaeotrichaceae</taxon>
        <taxon>Trichodelitschia</taxon>
    </lineage>
</organism>
<keyword evidence="2" id="KW-0472">Membrane</keyword>
<dbReference type="Pfam" id="PF11374">
    <property type="entry name" value="DUF3176"/>
    <property type="match status" value="1"/>
</dbReference>
<dbReference type="PANTHER" id="PTHR35394">
    <property type="entry name" value="DUF3176 DOMAIN-CONTAINING PROTEIN"/>
    <property type="match status" value="1"/>
</dbReference>
<feature type="transmembrane region" description="Helical" evidence="2">
    <location>
        <begin position="733"/>
        <end position="755"/>
    </location>
</feature>
<evidence type="ECO:0000313" key="4">
    <source>
        <dbReference type="Proteomes" id="UP000799640"/>
    </source>
</evidence>
<reference evidence="3" key="1">
    <citation type="journal article" date="2020" name="Stud. Mycol.">
        <title>101 Dothideomycetes genomes: a test case for predicting lifestyles and emergence of pathogens.</title>
        <authorList>
            <person name="Haridas S."/>
            <person name="Albert R."/>
            <person name="Binder M."/>
            <person name="Bloem J."/>
            <person name="Labutti K."/>
            <person name="Salamov A."/>
            <person name="Andreopoulos B."/>
            <person name="Baker S."/>
            <person name="Barry K."/>
            <person name="Bills G."/>
            <person name="Bluhm B."/>
            <person name="Cannon C."/>
            <person name="Castanera R."/>
            <person name="Culley D."/>
            <person name="Daum C."/>
            <person name="Ezra D."/>
            <person name="Gonzalez J."/>
            <person name="Henrissat B."/>
            <person name="Kuo A."/>
            <person name="Liang C."/>
            <person name="Lipzen A."/>
            <person name="Lutzoni F."/>
            <person name="Magnuson J."/>
            <person name="Mondo S."/>
            <person name="Nolan M."/>
            <person name="Ohm R."/>
            <person name="Pangilinan J."/>
            <person name="Park H.-J."/>
            <person name="Ramirez L."/>
            <person name="Alfaro M."/>
            <person name="Sun H."/>
            <person name="Tritt A."/>
            <person name="Yoshinaga Y."/>
            <person name="Zwiers L.-H."/>
            <person name="Turgeon B."/>
            <person name="Goodwin S."/>
            <person name="Spatafora J."/>
            <person name="Crous P."/>
            <person name="Grigoriev I."/>
        </authorList>
    </citation>
    <scope>NUCLEOTIDE SEQUENCE</scope>
    <source>
        <strain evidence="3">CBS 262.69</strain>
    </source>
</reference>
<feature type="transmembrane region" description="Helical" evidence="2">
    <location>
        <begin position="138"/>
        <end position="162"/>
    </location>
</feature>
<keyword evidence="2" id="KW-0812">Transmembrane</keyword>
<dbReference type="AlphaFoldDB" id="A0A6G1I1U8"/>
<feature type="region of interest" description="Disordered" evidence="1">
    <location>
        <begin position="102"/>
        <end position="134"/>
    </location>
</feature>
<name>A0A6G1I1U8_9PEZI</name>
<keyword evidence="4" id="KW-1185">Reference proteome</keyword>
<proteinExistence type="predicted"/>
<sequence>MIRYQHIAAEDQDARRGVNVHGRAEDGEDAGLQATMHSAPYGGDAGLPATMHNVPDGEDAGLRATGHTVPDGEHTEPPAPIPMRAGVAARLEHLAASLPRVRVRASPAASMTESGRSKRTEKGPAPSSGKKSPSLKGWWTEAGILLLGFSLLAAIMSVLATYHGKVQPKWKYRINLNTLAAVMSTILRACLVSVVEEVISQLKWYWHRQPRPLLHLSYFDKASRGPWGSFLFPIRLRSFSVAQLGCFLTIASFAIGPFTQQAIRSVPCKRDSPNFQPFLQTASKIGEGAMSPSGENSWTTDGGWSLDGGTKGALVGALANPSTNQSTLSDLFGGCGTGNCTFPSDNNVTHSTIAMCTKCIDTTSLIKWFPDLSNRTTTAPAFVGLPNGLNITAPPFSCLVSKFGGSLDWMLSVADEKFKATIPNALTWTSLATTSIGCRRGSPDPHMPGNYIWNCDRAGTLKMNTSTDFTDAFAAFNYISTTCILYPCTRHYYGQVQEGQLTETLVSEIPAPLFDSPNQAEFVQAETNEDQQYVYRPFAGLKRHCFVNGVFLWLTKLNGFAPDVAHRGASVLQGVYGPDGYKQPTTNATFTADIEGGPSVNLPMDCINPISGRFFIAVNAFLSTTLSGSCQIPSTPWEQDQVHSSKMGGPWFSKYRDFNNVMCPTGKQPDSWWLNGLYRGGNATHRTITGTIGVMVETLTARMRLMGINRDTNQTEFVYGTASQTDVCTEFDGWWMAMPAVALVLGAVFLAIAVVQSTYDDNQPLWKSSVLPFVFANSGKLHGPAGSVTEMELVAKGMEVELVKTGDGWEFVGGSHGALPGSGRATPV</sequence>
<evidence type="ECO:0000256" key="1">
    <source>
        <dbReference type="SAM" id="MobiDB-lite"/>
    </source>
</evidence>
<keyword evidence="2" id="KW-1133">Transmembrane helix</keyword>
<evidence type="ECO:0000256" key="2">
    <source>
        <dbReference type="SAM" id="Phobius"/>
    </source>
</evidence>
<feature type="region of interest" description="Disordered" evidence="1">
    <location>
        <begin position="34"/>
        <end position="79"/>
    </location>
</feature>
<evidence type="ECO:0000313" key="3">
    <source>
        <dbReference type="EMBL" id="KAF2402164.1"/>
    </source>
</evidence>
<dbReference type="OrthoDB" id="5376804at2759"/>